<keyword evidence="6" id="KW-0489">Methyltransferase</keyword>
<dbReference type="GO" id="GO:0008168">
    <property type="term" value="F:methyltransferase activity"/>
    <property type="evidence" value="ECO:0007669"/>
    <property type="project" value="UniProtKB-KW"/>
</dbReference>
<dbReference type="Proteomes" id="UP000004659">
    <property type="component" value="Unassembled WGS sequence"/>
</dbReference>
<dbReference type="PANTHER" id="PTHR12714">
    <property type="entry name" value="PROTEIN-S ISOPRENYLCYSTEINE O-METHYLTRANSFERASE"/>
    <property type="match status" value="1"/>
</dbReference>
<dbReference type="Pfam" id="PF04191">
    <property type="entry name" value="PEMT"/>
    <property type="match status" value="1"/>
</dbReference>
<dbReference type="AlphaFoldDB" id="A0A0E1X1J4"/>
<evidence type="ECO:0000256" key="3">
    <source>
        <dbReference type="ARBA" id="ARBA00022989"/>
    </source>
</evidence>
<name>A0A0E1X1J4_9HYPH</name>
<dbReference type="GO" id="GO:0032259">
    <property type="term" value="P:methylation"/>
    <property type="evidence" value="ECO:0007669"/>
    <property type="project" value="UniProtKB-KW"/>
</dbReference>
<protein>
    <submittedName>
        <fullName evidence="6">Isoprenylcysteine carboxyl methyltransferase</fullName>
    </submittedName>
</protein>
<dbReference type="HOGENOM" id="CLU_083238_0_0_5"/>
<keyword evidence="6" id="KW-0808">Transferase</keyword>
<evidence type="ECO:0000256" key="2">
    <source>
        <dbReference type="ARBA" id="ARBA00022692"/>
    </source>
</evidence>
<dbReference type="GO" id="GO:0012505">
    <property type="term" value="C:endomembrane system"/>
    <property type="evidence" value="ECO:0007669"/>
    <property type="project" value="UniProtKB-SubCell"/>
</dbReference>
<proteinExistence type="predicted"/>
<evidence type="ECO:0000313" key="6">
    <source>
        <dbReference type="EMBL" id="EEZ30124.1"/>
    </source>
</evidence>
<dbReference type="EMBL" id="EQ999546">
    <property type="protein sequence ID" value="EEZ30124.1"/>
    <property type="molecule type" value="Genomic_DNA"/>
</dbReference>
<dbReference type="RefSeq" id="WP_002965183.1">
    <property type="nucleotide sequence ID" value="NZ_EQ999546.1"/>
</dbReference>
<sequence>MKTLGELGLYQRRRRFAIGGVIVLLVIALIFVRSQSTGSLHEYIEAFGISLIVAAIIGRMWCTLYIGGRKSAEIVQSGPYSVTRNPLYVFSSIGAVGIGAQTGSLIVAAAFGVLCYLAFSIVIRTEEKFLKQNFGRPYEAYCAKVPRFFPKFSLFHDDKELIVRPDRIYRTFTDGLVFFVAYPFFEFVEYLQNSHILPVLLRLY</sequence>
<comment type="subcellular location">
    <subcellularLocation>
        <location evidence="1">Endomembrane system</location>
        <topology evidence="1">Multi-pass membrane protein</topology>
    </subcellularLocation>
</comment>
<evidence type="ECO:0000256" key="4">
    <source>
        <dbReference type="ARBA" id="ARBA00023136"/>
    </source>
</evidence>
<feature type="transmembrane region" description="Helical" evidence="5">
    <location>
        <begin position="16"/>
        <end position="34"/>
    </location>
</feature>
<feature type="transmembrane region" description="Helical" evidence="5">
    <location>
        <begin position="46"/>
        <end position="66"/>
    </location>
</feature>
<dbReference type="InterPro" id="IPR007318">
    <property type="entry name" value="Phopholipid_MeTrfase"/>
</dbReference>
<keyword evidence="4 5" id="KW-0472">Membrane</keyword>
<organism evidence="6">
    <name type="scientific">Brucella pinnipedialis M292/94/1</name>
    <dbReference type="NCBI Taxonomy" id="520462"/>
    <lineage>
        <taxon>Bacteria</taxon>
        <taxon>Pseudomonadati</taxon>
        <taxon>Pseudomonadota</taxon>
        <taxon>Alphaproteobacteria</taxon>
        <taxon>Hyphomicrobiales</taxon>
        <taxon>Brucellaceae</taxon>
        <taxon>Brucella/Ochrobactrum group</taxon>
        <taxon>Brucella</taxon>
    </lineage>
</organism>
<dbReference type="PANTHER" id="PTHR12714:SF9">
    <property type="entry name" value="PROTEIN-S-ISOPRENYLCYSTEINE O-METHYLTRANSFERASE"/>
    <property type="match status" value="1"/>
</dbReference>
<accession>A0A0E1X1J4</accession>
<reference evidence="6" key="1">
    <citation type="submission" date="2009-01" db="EMBL/GenBank/DDBJ databases">
        <title>The Genome Sequence of Brucella pinnipedialis M292/94/1.</title>
        <authorList>
            <consortium name="The Broad Institute Genome Sequencing Platform"/>
            <person name="Ward D."/>
            <person name="Young S.K."/>
            <person name="Kodira C.D."/>
            <person name="Zeng Q."/>
            <person name="Koehrsen M."/>
            <person name="Alvarado L."/>
            <person name="Berlin A."/>
            <person name="Borenstein D."/>
            <person name="Chen Z."/>
            <person name="Engels R."/>
            <person name="Freedman E."/>
            <person name="Gellesch M."/>
            <person name="Goldberg J."/>
            <person name="Griggs A."/>
            <person name="Gujja S."/>
            <person name="Heiman D."/>
            <person name="Hepburn T."/>
            <person name="Howarth C."/>
            <person name="Jen D."/>
            <person name="Larson L."/>
            <person name="Lewis B."/>
            <person name="Mehta T."/>
            <person name="Park D."/>
            <person name="Pearson M."/>
            <person name="Roberts A."/>
            <person name="Saif S."/>
            <person name="Shea T."/>
            <person name="Shenoy N."/>
            <person name="Sisk P."/>
            <person name="Stolte C."/>
            <person name="Sykes S."/>
            <person name="Walk T."/>
            <person name="White J."/>
            <person name="Yandava C."/>
            <person name="Whatmore A.M."/>
            <person name="Perrett L.L."/>
            <person name="O'Callaghan D."/>
            <person name="Nusbaum C."/>
            <person name="Galagan J."/>
            <person name="Birren B."/>
        </authorList>
    </citation>
    <scope>NUCLEOTIDE SEQUENCE [LARGE SCALE GENOMIC DNA]</scope>
    <source>
        <strain evidence="6">M292/94/1</strain>
    </source>
</reference>
<feature type="transmembrane region" description="Helical" evidence="5">
    <location>
        <begin position="87"/>
        <end position="119"/>
    </location>
</feature>
<evidence type="ECO:0000256" key="5">
    <source>
        <dbReference type="SAM" id="Phobius"/>
    </source>
</evidence>
<keyword evidence="2 5" id="KW-0812">Transmembrane</keyword>
<dbReference type="Gene3D" id="1.20.120.1630">
    <property type="match status" value="1"/>
</dbReference>
<gene>
    <name evidence="6" type="ORF">BALG_00243</name>
</gene>
<evidence type="ECO:0000256" key="1">
    <source>
        <dbReference type="ARBA" id="ARBA00004127"/>
    </source>
</evidence>
<keyword evidence="3 5" id="KW-1133">Transmembrane helix</keyword>
<dbReference type="GeneID" id="55591684"/>